<dbReference type="Proteomes" id="UP001153069">
    <property type="component" value="Unassembled WGS sequence"/>
</dbReference>
<dbReference type="AlphaFoldDB" id="A0A9N8DCP6"/>
<evidence type="ECO:0000313" key="3">
    <source>
        <dbReference type="Proteomes" id="UP001153069"/>
    </source>
</evidence>
<feature type="region of interest" description="Disordered" evidence="1">
    <location>
        <begin position="59"/>
        <end position="120"/>
    </location>
</feature>
<reference evidence="2" key="1">
    <citation type="submission" date="2020-06" db="EMBL/GenBank/DDBJ databases">
        <authorList>
            <consortium name="Plant Systems Biology data submission"/>
        </authorList>
    </citation>
    <scope>NUCLEOTIDE SEQUENCE</scope>
    <source>
        <strain evidence="2">D6</strain>
    </source>
</reference>
<evidence type="ECO:0000313" key="2">
    <source>
        <dbReference type="EMBL" id="CAB9500807.1"/>
    </source>
</evidence>
<sequence>MDGDGPTFVSTLTCQSLRRGKANVSCGSGTVGETIMKNLQTRQCQGQAKLEGHSRTIIFSQSQNPLKKRIKADATAATENAATHHHTKHQEAPEEDPSPRHHSPSHAKPRTFHAQGPQTNRVQRHYAPPIELPLAYTQSHAQAHRV</sequence>
<protein>
    <submittedName>
        <fullName evidence="2">Uncharacterized protein</fullName>
    </submittedName>
</protein>
<gene>
    <name evidence="2" type="ORF">SEMRO_92_G048201.1</name>
</gene>
<dbReference type="EMBL" id="CAICTM010000091">
    <property type="protein sequence ID" value="CAB9500807.1"/>
    <property type="molecule type" value="Genomic_DNA"/>
</dbReference>
<feature type="compositionally biased region" description="Basic residues" evidence="1">
    <location>
        <begin position="100"/>
        <end position="111"/>
    </location>
</feature>
<accession>A0A9N8DCP6</accession>
<evidence type="ECO:0000256" key="1">
    <source>
        <dbReference type="SAM" id="MobiDB-lite"/>
    </source>
</evidence>
<comment type="caution">
    <text evidence="2">The sequence shown here is derived from an EMBL/GenBank/DDBJ whole genome shotgun (WGS) entry which is preliminary data.</text>
</comment>
<name>A0A9N8DCP6_9STRA</name>
<proteinExistence type="predicted"/>
<keyword evidence="3" id="KW-1185">Reference proteome</keyword>
<organism evidence="2 3">
    <name type="scientific">Seminavis robusta</name>
    <dbReference type="NCBI Taxonomy" id="568900"/>
    <lineage>
        <taxon>Eukaryota</taxon>
        <taxon>Sar</taxon>
        <taxon>Stramenopiles</taxon>
        <taxon>Ochrophyta</taxon>
        <taxon>Bacillariophyta</taxon>
        <taxon>Bacillariophyceae</taxon>
        <taxon>Bacillariophycidae</taxon>
        <taxon>Naviculales</taxon>
        <taxon>Naviculaceae</taxon>
        <taxon>Seminavis</taxon>
    </lineage>
</organism>